<dbReference type="Proteomes" id="UP000094801">
    <property type="component" value="Unassembled WGS sequence"/>
</dbReference>
<feature type="signal peptide" evidence="2">
    <location>
        <begin position="1"/>
        <end position="22"/>
    </location>
</feature>
<dbReference type="EMBL" id="KV453851">
    <property type="protein sequence ID" value="ODV85784.1"/>
    <property type="molecule type" value="Genomic_DNA"/>
</dbReference>
<organism evidence="3 4">
    <name type="scientific">[Candida] arabinofermentans NRRL YB-2248</name>
    <dbReference type="NCBI Taxonomy" id="983967"/>
    <lineage>
        <taxon>Eukaryota</taxon>
        <taxon>Fungi</taxon>
        <taxon>Dikarya</taxon>
        <taxon>Ascomycota</taxon>
        <taxon>Saccharomycotina</taxon>
        <taxon>Pichiomycetes</taxon>
        <taxon>Pichiales</taxon>
        <taxon>Pichiaceae</taxon>
        <taxon>Ogataea</taxon>
        <taxon>Ogataea/Candida clade</taxon>
    </lineage>
</organism>
<dbReference type="AlphaFoldDB" id="A0A1E4T223"/>
<proteinExistence type="predicted"/>
<name>A0A1E4T223_9ASCO</name>
<feature type="compositionally biased region" description="Polar residues" evidence="1">
    <location>
        <begin position="60"/>
        <end position="75"/>
    </location>
</feature>
<sequence>MLTNKLPYFLTALASMALSVRATANVEYYYDDEFFSNQNIAPLVDDPVFQDLPVFYKSDPPQQDPGNTPTTPETTFVRPTSINSPKDSYDFISYFWNEASYPNDIAQAATINSTLFSNDCKGRVSLTRNFEDDELNTEYIFGLFSRVKEVDFSMIGYPTEFLITEFNANDSGFFASSVILNFTFPQLNNFTIPIQVDLWAKLIIEDGLVKMNEYDAIFRNFAWAYDEVLSVSGAALVSLAANTTYANYTGDELIKLNAVKSICDVATQYCNGTNLQYDSYEDCVTYLSTEVRLGEGWEGGMDTIFCRNLHQAMVPYRPTVHCPHIGPSGGDMCRDSDMNYWDVVWRYSSYFDNMVYT</sequence>
<feature type="chain" id="PRO_5009163067" evidence="2">
    <location>
        <begin position="23"/>
        <end position="357"/>
    </location>
</feature>
<evidence type="ECO:0000256" key="1">
    <source>
        <dbReference type="SAM" id="MobiDB-lite"/>
    </source>
</evidence>
<reference evidence="4" key="1">
    <citation type="submission" date="2016-04" db="EMBL/GenBank/DDBJ databases">
        <title>Comparative genomics of biotechnologically important yeasts.</title>
        <authorList>
            <consortium name="DOE Joint Genome Institute"/>
            <person name="Riley R."/>
            <person name="Haridas S."/>
            <person name="Wolfe K.H."/>
            <person name="Lopes M.R."/>
            <person name="Hittinger C.T."/>
            <person name="Goker M."/>
            <person name="Salamov A."/>
            <person name="Wisecaver J."/>
            <person name="Long T.M."/>
            <person name="Aerts A.L."/>
            <person name="Barry K."/>
            <person name="Choi C."/>
            <person name="Clum A."/>
            <person name="Coughlan A.Y."/>
            <person name="Deshpande S."/>
            <person name="Douglass A.P."/>
            <person name="Hanson S.J."/>
            <person name="Klenk H.-P."/>
            <person name="Labutti K."/>
            <person name="Lapidus A."/>
            <person name="Lindquist E."/>
            <person name="Lipzen A."/>
            <person name="Meier-Kolthoff J.P."/>
            <person name="Ohm R.A."/>
            <person name="Otillar R.P."/>
            <person name="Pangilinan J."/>
            <person name="Peng Y."/>
            <person name="Rokas A."/>
            <person name="Rosa C.A."/>
            <person name="Scheuner C."/>
            <person name="Sibirny A.A."/>
            <person name="Slot J.C."/>
            <person name="Stielow J.B."/>
            <person name="Sun H."/>
            <person name="Kurtzman C.P."/>
            <person name="Blackwell M."/>
            <person name="Grigoriev I.V."/>
            <person name="Jeffries T.W."/>
        </authorList>
    </citation>
    <scope>NUCLEOTIDE SEQUENCE [LARGE SCALE GENOMIC DNA]</scope>
    <source>
        <strain evidence="4">NRRL YB-2248</strain>
    </source>
</reference>
<keyword evidence="2" id="KW-0732">Signal</keyword>
<gene>
    <name evidence="3" type="ORF">CANARDRAFT_22576</name>
</gene>
<evidence type="ECO:0000313" key="4">
    <source>
        <dbReference type="Proteomes" id="UP000094801"/>
    </source>
</evidence>
<protein>
    <submittedName>
        <fullName evidence="3">Uncharacterized protein</fullName>
    </submittedName>
</protein>
<keyword evidence="4" id="KW-1185">Reference proteome</keyword>
<evidence type="ECO:0000313" key="3">
    <source>
        <dbReference type="EMBL" id="ODV85784.1"/>
    </source>
</evidence>
<dbReference type="OrthoDB" id="10010954at2759"/>
<evidence type="ECO:0000256" key="2">
    <source>
        <dbReference type="SAM" id="SignalP"/>
    </source>
</evidence>
<accession>A0A1E4T223</accession>
<feature type="region of interest" description="Disordered" evidence="1">
    <location>
        <begin position="56"/>
        <end position="75"/>
    </location>
</feature>